<evidence type="ECO:0000256" key="5">
    <source>
        <dbReference type="SAM" id="Phobius"/>
    </source>
</evidence>
<dbReference type="GO" id="GO:0032934">
    <property type="term" value="F:sterol binding"/>
    <property type="evidence" value="ECO:0007669"/>
    <property type="project" value="InterPro"/>
</dbReference>
<dbReference type="Gene3D" id="2.130.10.10">
    <property type="entry name" value="YVTN repeat-like/Quinoprotein amine dehydrogenase"/>
    <property type="match status" value="1"/>
</dbReference>
<dbReference type="PANTHER" id="PTHR46378">
    <property type="entry name" value="STEROL REGULATORY ELEMENT-BINDING PROTEIN CLEAVAGE-ACTIVATING PROTEIN"/>
    <property type="match status" value="1"/>
</dbReference>
<dbReference type="GeneID" id="28725486"/>
<evidence type="ECO:0000256" key="2">
    <source>
        <dbReference type="ARBA" id="ARBA00004308"/>
    </source>
</evidence>
<reference evidence="6 7" key="1">
    <citation type="submission" date="2016-01" db="EMBL/GenBank/DDBJ databases">
        <title>Genome sequence of the yeast Holleya sinecauda.</title>
        <authorList>
            <person name="Dietrich F.S."/>
        </authorList>
    </citation>
    <scope>NUCLEOTIDE SEQUENCE [LARGE SCALE GENOMIC DNA]</scope>
    <source>
        <strain evidence="6 7">ATCC 58844</strain>
    </source>
</reference>
<feature type="transmembrane region" description="Helical" evidence="5">
    <location>
        <begin position="592"/>
        <end position="612"/>
    </location>
</feature>
<dbReference type="GO" id="GO:0032936">
    <property type="term" value="C:SREBP-SCAP complex"/>
    <property type="evidence" value="ECO:0007669"/>
    <property type="project" value="TreeGrafter"/>
</dbReference>
<feature type="transmembrane region" description="Helical" evidence="5">
    <location>
        <begin position="288"/>
        <end position="309"/>
    </location>
</feature>
<dbReference type="EMBL" id="CP014247">
    <property type="protein sequence ID" value="AMD22147.1"/>
    <property type="molecule type" value="Genomic_DNA"/>
</dbReference>
<keyword evidence="4 5" id="KW-0472">Membrane</keyword>
<dbReference type="AlphaFoldDB" id="A0A0X8HV81"/>
<keyword evidence="3" id="KW-0256">Endoplasmic reticulum</keyword>
<sequence>MFNFRQQVRRILLDWTVFVSLHPKLCIACPLLLLVFAFPNLKVYGGSGVGDNGFNGYVSSVGLKYVETAKANASFTQILIQPNDEANVLNKRFLMECYALQQRILKDLGPEHVFSVHSPFEAWENDERRLASDQMPIYTINESPRMLQGLLQGVTQLNGYIMSARSLAIMILTMREQTAHTVGILAENLKALKSVSEVTRYYIYGGNAMWDTPQELVQFLLVRMTKWDYAILLVMYLAISAYYTYTTFSVRHLKSRFGVFIAGICQMVLVLGTARTITELLFKGSNDNVPWCLLYVPIMIVAVSTFADLNKSTNGTTMCTSPEYEMVDMQAANMANGIGASPISPSLSSGPTSSKDSSSYQENFFESVSRSHFKCLISGLLSIAAVMFLFPFSGKTTCFLVSSLICNAFMATTFFTAILSLDHRRFNMKDLLFMKDSDENFDVSLDKDFKAMGFCKWICFLINTTPVLKVLWVSRSLIFVSLYMILFNLRFAYVRSSSSLLYKIYTGGFFKLMDSTRRYPTAVFDLSLITHEIVKLLESNNKNQISYTVMIEKPILIMKDVLDKHELYGRNFTEVLRLFNSSMFSSYKFDGYYLSNFLVCLVLVAASTLLILQQLAEKADLQNPVQLSSPWSASFFSSCSGFSTRATTRNNSLAPNTALLNTFPRNDPSDGIGRSCFRTKELAEHGHSLDITYIATSQSPFIVSVGMDYKIFVWSPLARPMVKPTPIPLDRRFWPISHVTISNNGSFIAFFNRVGKVTCWSRTLMNFLWTLKLNSATPLEAFFRTRTVPSILKRKIVRKPSDSSILSSSTGKGSVRNVPLTRQNSIKSMTSMGTTSGVDSCYENPSAPYSSAEQIGEEEFVFVTSNGDLCVVDMEGNIKIEKLTPSSEPLVSCKKLISPRISDRIISCNVKGELFVSTVLNNKWRTKKLSIQKNAFNVITPENFKYGLSIASRLDNSHDEALDPLPSPQENPNLDSDNKLLMVHFVGFIGRTNGNKLEFIDAQTGTFIRHFTLGSFIPNSLKIFHDMPTHCRFCGSASVASFSIAYSEPGSHTLVMHTYQLASKTKNSICLRVDRDPREVRCLGLESVTEKKHYLPNVENWNVTENNMIIGINRKSESINDLKSGGSTSMCRRPLEPHANNLQNRKAGSKNKEVHRHEMVYNIHNIWEGWTMNVNGNVEFHEIPIGLNGLMVNKIVNMEKFGAKSIVVAFGNIMKLFYLGKEELILTADCAGSNGENTGLRFINKRRDRLNNKKAYVSTIYSNLIPED</sequence>
<evidence type="ECO:0000256" key="1">
    <source>
        <dbReference type="ARBA" id="ARBA00004240"/>
    </source>
</evidence>
<dbReference type="SUPFAM" id="SSF50969">
    <property type="entry name" value="YVTN repeat-like/Quinoprotein amine dehydrogenase"/>
    <property type="match status" value="1"/>
</dbReference>
<feature type="transmembrane region" description="Helical" evidence="5">
    <location>
        <begin position="399"/>
        <end position="421"/>
    </location>
</feature>
<accession>A0A0X8HV81</accession>
<feature type="transmembrane region" description="Helical" evidence="5">
    <location>
        <begin position="478"/>
        <end position="494"/>
    </location>
</feature>
<gene>
    <name evidence="6" type="ORF">AW171_hschr74167</name>
</gene>
<keyword evidence="5" id="KW-1133">Transmembrane helix</keyword>
<dbReference type="GO" id="GO:0000139">
    <property type="term" value="C:Golgi membrane"/>
    <property type="evidence" value="ECO:0007669"/>
    <property type="project" value="InterPro"/>
</dbReference>
<dbReference type="InterPro" id="IPR015943">
    <property type="entry name" value="WD40/YVTN_repeat-like_dom_sf"/>
</dbReference>
<keyword evidence="5" id="KW-0812">Transmembrane</keyword>
<dbReference type="Proteomes" id="UP000243052">
    <property type="component" value="Chromosome vii"/>
</dbReference>
<dbReference type="InterPro" id="IPR030225">
    <property type="entry name" value="SCAP"/>
</dbReference>
<dbReference type="STRING" id="45286.A0A0X8HV81"/>
<dbReference type="OrthoDB" id="1914839at2759"/>
<evidence type="ECO:0000313" key="6">
    <source>
        <dbReference type="EMBL" id="AMD22147.1"/>
    </source>
</evidence>
<protein>
    <submittedName>
        <fullName evidence="6">HGL193Cp</fullName>
    </submittedName>
</protein>
<feature type="transmembrane region" description="Helical" evidence="5">
    <location>
        <begin position="257"/>
        <end position="276"/>
    </location>
</feature>
<name>A0A0X8HV81_9SACH</name>
<organism evidence="6 7">
    <name type="scientific">Eremothecium sinecaudum</name>
    <dbReference type="NCBI Taxonomy" id="45286"/>
    <lineage>
        <taxon>Eukaryota</taxon>
        <taxon>Fungi</taxon>
        <taxon>Dikarya</taxon>
        <taxon>Ascomycota</taxon>
        <taxon>Saccharomycotina</taxon>
        <taxon>Saccharomycetes</taxon>
        <taxon>Saccharomycetales</taxon>
        <taxon>Saccharomycetaceae</taxon>
        <taxon>Eremothecium</taxon>
    </lineage>
</organism>
<evidence type="ECO:0000256" key="3">
    <source>
        <dbReference type="ARBA" id="ARBA00022824"/>
    </source>
</evidence>
<dbReference type="InterPro" id="IPR011044">
    <property type="entry name" value="Quino_amine_DH_bsu"/>
</dbReference>
<keyword evidence="7" id="KW-1185">Reference proteome</keyword>
<comment type="subcellular location">
    <subcellularLocation>
        <location evidence="2">Endomembrane system</location>
    </subcellularLocation>
    <subcellularLocation>
        <location evidence="1">Endoplasmic reticulum</location>
    </subcellularLocation>
</comment>
<dbReference type="RefSeq" id="XP_017989143.1">
    <property type="nucleotide sequence ID" value="XM_018133694.1"/>
</dbReference>
<proteinExistence type="predicted"/>
<evidence type="ECO:0000313" key="7">
    <source>
        <dbReference type="Proteomes" id="UP000243052"/>
    </source>
</evidence>
<dbReference type="GO" id="GO:0005789">
    <property type="term" value="C:endoplasmic reticulum membrane"/>
    <property type="evidence" value="ECO:0007669"/>
    <property type="project" value="InterPro"/>
</dbReference>
<feature type="transmembrane region" description="Helical" evidence="5">
    <location>
        <begin position="375"/>
        <end position="393"/>
    </location>
</feature>
<evidence type="ECO:0000256" key="4">
    <source>
        <dbReference type="ARBA" id="ARBA00023136"/>
    </source>
</evidence>
<dbReference type="GO" id="GO:0045540">
    <property type="term" value="P:regulation of cholesterol biosynthetic process"/>
    <property type="evidence" value="ECO:0007669"/>
    <property type="project" value="TreeGrafter"/>
</dbReference>
<dbReference type="PANTHER" id="PTHR46378:SF1">
    <property type="entry name" value="STEROL REGULATORY ELEMENT-BINDING PROTEIN CLEAVAGE-ACTIVATING PROTEIN"/>
    <property type="match status" value="1"/>
</dbReference>
<feature type="transmembrane region" description="Helical" evidence="5">
    <location>
        <begin position="227"/>
        <end position="245"/>
    </location>
</feature>
<dbReference type="GO" id="GO:0032933">
    <property type="term" value="P:SREBP signaling pathway"/>
    <property type="evidence" value="ECO:0007669"/>
    <property type="project" value="InterPro"/>
</dbReference>